<keyword evidence="14" id="KW-0902">Two-component regulatory system</keyword>
<dbReference type="Proteomes" id="UP000675920">
    <property type="component" value="Unplaced"/>
</dbReference>
<keyword evidence="7" id="KW-0808">Transferase</keyword>
<evidence type="ECO:0000256" key="13">
    <source>
        <dbReference type="ARBA" id="ARBA00022989"/>
    </source>
</evidence>
<dbReference type="SUPFAM" id="SSF55781">
    <property type="entry name" value="GAF domain-like"/>
    <property type="match status" value="1"/>
</dbReference>
<dbReference type="InterPro" id="IPR035965">
    <property type="entry name" value="PAS-like_dom_sf"/>
</dbReference>
<dbReference type="Pfam" id="PF08447">
    <property type="entry name" value="PAS_3"/>
    <property type="match status" value="1"/>
</dbReference>
<dbReference type="Gene3D" id="1.20.5.1930">
    <property type="match status" value="1"/>
</dbReference>
<dbReference type="PROSITE" id="PS50113">
    <property type="entry name" value="PAC"/>
    <property type="match status" value="1"/>
</dbReference>
<dbReference type="InterPro" id="IPR011712">
    <property type="entry name" value="Sig_transdc_His_kin_sub3_dim/P"/>
</dbReference>
<dbReference type="Pfam" id="PF07730">
    <property type="entry name" value="HisKA_3"/>
    <property type="match status" value="1"/>
</dbReference>
<keyword evidence="9" id="KW-0677">Repeat</keyword>
<dbReference type="SMART" id="SM00065">
    <property type="entry name" value="GAF"/>
    <property type="match status" value="1"/>
</dbReference>
<feature type="domain" description="Histidine kinase" evidence="17">
    <location>
        <begin position="374"/>
        <end position="571"/>
    </location>
</feature>
<dbReference type="Gene3D" id="3.30.565.10">
    <property type="entry name" value="Histidine kinase-like ATPase, C-terminal domain"/>
    <property type="match status" value="1"/>
</dbReference>
<keyword evidence="6" id="KW-0597">Phosphoprotein</keyword>
<dbReference type="SUPFAM" id="SSF55874">
    <property type="entry name" value="ATPase domain of HSP90 chaperone/DNA topoisomerase II/histidine kinase"/>
    <property type="match status" value="1"/>
</dbReference>
<dbReference type="GO" id="GO:0046983">
    <property type="term" value="F:protein dimerization activity"/>
    <property type="evidence" value="ECO:0007669"/>
    <property type="project" value="InterPro"/>
</dbReference>
<reference evidence="21" key="4">
    <citation type="journal article" date="2004" name="Eur. J. Biochem.">
        <title>The PAS fold. A redefinition of the PAS domain based upon structural prediction.</title>
        <authorList>
            <person name="Hefti M.H."/>
            <person name="Francoijs K.J."/>
            <person name="de Vries S.C."/>
            <person name="Dixon R."/>
            <person name="Vervoort J."/>
        </authorList>
    </citation>
    <scope>NUCLEOTIDE SEQUENCE</scope>
</reference>
<dbReference type="GO" id="GO:0005524">
    <property type="term" value="F:ATP binding"/>
    <property type="evidence" value="ECO:0007669"/>
    <property type="project" value="UniProtKB-KW"/>
</dbReference>
<evidence type="ECO:0000256" key="7">
    <source>
        <dbReference type="ARBA" id="ARBA00022679"/>
    </source>
</evidence>
<keyword evidence="13" id="KW-1133">Transmembrane helix</keyword>
<dbReference type="Pfam" id="PF02518">
    <property type="entry name" value="HATPase_c"/>
    <property type="match status" value="1"/>
</dbReference>
<evidence type="ECO:0000256" key="8">
    <source>
        <dbReference type="ARBA" id="ARBA00022692"/>
    </source>
</evidence>
<dbReference type="InterPro" id="IPR003594">
    <property type="entry name" value="HATPase_dom"/>
</dbReference>
<dbReference type="InterPro" id="IPR003018">
    <property type="entry name" value="GAF"/>
</dbReference>
<accession>A0A8B6X927</accession>
<evidence type="ECO:0000256" key="15">
    <source>
        <dbReference type="ARBA" id="ARBA00023136"/>
    </source>
</evidence>
<dbReference type="SUPFAM" id="SSF55785">
    <property type="entry name" value="PYP-like sensor domain (PAS domain)"/>
    <property type="match status" value="1"/>
</dbReference>
<evidence type="ECO:0000256" key="16">
    <source>
        <dbReference type="SAM" id="MobiDB-lite"/>
    </source>
</evidence>
<dbReference type="GO" id="GO:0000155">
    <property type="term" value="F:phosphorelay sensor kinase activity"/>
    <property type="evidence" value="ECO:0007669"/>
    <property type="project" value="InterPro"/>
</dbReference>
<keyword evidence="15" id="KW-0472">Membrane</keyword>
<keyword evidence="5" id="KW-0997">Cell inner membrane</keyword>
<feature type="region of interest" description="Disordered" evidence="16">
    <location>
        <begin position="1"/>
        <end position="37"/>
    </location>
</feature>
<evidence type="ECO:0000256" key="6">
    <source>
        <dbReference type="ARBA" id="ARBA00022553"/>
    </source>
</evidence>
<dbReference type="PANTHER" id="PTHR24421">
    <property type="entry name" value="NITRATE/NITRITE SENSOR PROTEIN NARX-RELATED"/>
    <property type="match status" value="1"/>
</dbReference>
<evidence type="ECO:0000313" key="21">
    <source>
        <dbReference type="RefSeq" id="WP_051377874.1"/>
    </source>
</evidence>
<dbReference type="PANTHER" id="PTHR24421:SF10">
    <property type="entry name" value="NITRATE_NITRITE SENSOR PROTEIN NARQ"/>
    <property type="match status" value="1"/>
</dbReference>
<dbReference type="Gene3D" id="2.10.70.100">
    <property type="match status" value="1"/>
</dbReference>
<dbReference type="AlphaFoldDB" id="A0A8B6X927"/>
<dbReference type="InterPro" id="IPR036890">
    <property type="entry name" value="HATPase_C_sf"/>
</dbReference>
<reference evidence="21" key="2">
    <citation type="journal article" date="1997" name="Curr. Biol.">
        <title>PAS: a multifunctional domain family comes to light.</title>
        <authorList>
            <person name="Ponting C.P."/>
            <person name="Aravind L."/>
        </authorList>
    </citation>
    <scope>NUCLEOTIDE SEQUENCE</scope>
</reference>
<feature type="domain" description="PAC" evidence="19">
    <location>
        <begin position="282"/>
        <end position="334"/>
    </location>
</feature>
<evidence type="ECO:0000259" key="17">
    <source>
        <dbReference type="PROSITE" id="PS50109"/>
    </source>
</evidence>
<evidence type="ECO:0000256" key="11">
    <source>
        <dbReference type="ARBA" id="ARBA00022777"/>
    </source>
</evidence>
<dbReference type="EC" id="2.7.13.3" evidence="3"/>
<keyword evidence="10" id="KW-0547">Nucleotide-binding</keyword>
<evidence type="ECO:0000256" key="2">
    <source>
        <dbReference type="ARBA" id="ARBA00004429"/>
    </source>
</evidence>
<feature type="compositionally biased region" description="Low complexity" evidence="16">
    <location>
        <begin position="621"/>
        <end position="633"/>
    </location>
</feature>
<dbReference type="InterPro" id="IPR000700">
    <property type="entry name" value="PAS-assoc_C"/>
</dbReference>
<evidence type="ECO:0000256" key="5">
    <source>
        <dbReference type="ARBA" id="ARBA00022519"/>
    </source>
</evidence>
<dbReference type="InterPro" id="IPR050482">
    <property type="entry name" value="Sensor_HK_TwoCompSys"/>
</dbReference>
<feature type="region of interest" description="Disordered" evidence="16">
    <location>
        <begin position="614"/>
        <end position="654"/>
    </location>
</feature>
<dbReference type="OrthoDB" id="9792869at2"/>
<dbReference type="CDD" id="cd00130">
    <property type="entry name" value="PAS"/>
    <property type="match status" value="1"/>
</dbReference>
<evidence type="ECO:0000256" key="12">
    <source>
        <dbReference type="ARBA" id="ARBA00022840"/>
    </source>
</evidence>
<evidence type="ECO:0000256" key="9">
    <source>
        <dbReference type="ARBA" id="ARBA00022737"/>
    </source>
</evidence>
<dbReference type="PROSITE" id="PS50112">
    <property type="entry name" value="PAS"/>
    <property type="match status" value="1"/>
</dbReference>
<feature type="domain" description="PAS" evidence="18">
    <location>
        <begin position="208"/>
        <end position="279"/>
    </location>
</feature>
<sequence>MSKRDSRPDATGAAPSRATATGREAATPTPIDGGAGSTRLDVLREAGLLDPTPDASFDRLTRVAARMNAAPIAFINFIDDHRQFIKSAFGMDGGLPDSRELPLVGGFCERVVATGAPLLLTDARLDPHFAGSLPVRALGLVSYCGVPLRLSEDGPVLGALSVCDRVPRDWSADQLGNLLDLAGAVATEVMLRRQVELQRRTKLALRRSQHQLEHATVAGSVGLWYWDLTSEVIDWTVLCKRIFGFADDQSVTYARFLGVIHPQDRDNVDEGVQAALRGEAPYHETFRVIWPDGSIRWINSRGAPVRNEDGVAVAMSGAAFDVTLNKHTELKLRASEHGLRARNDNLQTQVEARTAELQNLSRHLLHVSENEKSRLASELHDELGAYLTVLRMDLAAIQRGLRETAPALLPRLDRALATLAETTDIKRRIVEGLRPSLIDTFGLEKALQMHVEQFAGTSGLQWRLDVEPELPVLDEHRAIALYRIVQEALNNSAKYARATQVSVNLHEVAGGVRLTVADDGTGLPPGWRGRPGSHGIAGMRQRVEFFGGRFEIGPGPGGRGTQVSATVPRAEVAAHAPSANQLDAIDPNATLDLNLLAGRNVGLINLAAGLDGHASPPGEPDAPADAADPCAAPSELIPPLDLPRRTDGTDPADA</sequence>
<dbReference type="PROSITE" id="PS50109">
    <property type="entry name" value="HIS_KIN"/>
    <property type="match status" value="1"/>
</dbReference>
<name>A0A8B6X927_9BURK</name>
<reference evidence="21" key="1">
    <citation type="journal article" date="1995" name="Biochemistry">
        <title>1.4 A structure of photoactive yellow protein, a cytosolic photoreceptor: unusual fold, active site, and chromophore.</title>
        <authorList>
            <person name="Borgstahl G.E."/>
            <person name="Williams D.R."/>
            <person name="Getzoff E.D."/>
        </authorList>
    </citation>
    <scope>NUCLEOTIDE SEQUENCE</scope>
</reference>
<keyword evidence="20" id="KW-1185">Reference proteome</keyword>
<dbReference type="GO" id="GO:0005886">
    <property type="term" value="C:plasma membrane"/>
    <property type="evidence" value="ECO:0007669"/>
    <property type="project" value="UniProtKB-SubCell"/>
</dbReference>
<dbReference type="FunFam" id="2.10.70.100:FF:000001">
    <property type="entry name" value="Sensory transduction histidine kinase"/>
    <property type="match status" value="1"/>
</dbReference>
<evidence type="ECO:0000256" key="14">
    <source>
        <dbReference type="ARBA" id="ARBA00023012"/>
    </source>
</evidence>
<organism evidence="20 21">
    <name type="scientific">Derxia gummosa DSM 723</name>
    <dbReference type="NCBI Taxonomy" id="1121388"/>
    <lineage>
        <taxon>Bacteria</taxon>
        <taxon>Pseudomonadati</taxon>
        <taxon>Pseudomonadota</taxon>
        <taxon>Betaproteobacteria</taxon>
        <taxon>Burkholderiales</taxon>
        <taxon>Alcaligenaceae</taxon>
        <taxon>Derxia</taxon>
    </lineage>
</organism>
<comment type="catalytic activity">
    <reaction evidence="1">
        <text>ATP + protein L-histidine = ADP + protein N-phospho-L-histidine.</text>
        <dbReference type="EC" id="2.7.13.3"/>
    </reaction>
</comment>
<evidence type="ECO:0000259" key="19">
    <source>
        <dbReference type="PROSITE" id="PS50113"/>
    </source>
</evidence>
<evidence type="ECO:0000256" key="4">
    <source>
        <dbReference type="ARBA" id="ARBA00022475"/>
    </source>
</evidence>
<dbReference type="Gene3D" id="3.30.450.40">
    <property type="match status" value="1"/>
</dbReference>
<keyword evidence="8" id="KW-0812">Transmembrane</keyword>
<dbReference type="CDD" id="cd16917">
    <property type="entry name" value="HATPase_UhpB-NarQ-NarX-like"/>
    <property type="match status" value="1"/>
</dbReference>
<comment type="subcellular location">
    <subcellularLocation>
        <location evidence="2">Cell inner membrane</location>
        <topology evidence="2">Multi-pass membrane protein</topology>
    </subcellularLocation>
</comment>
<dbReference type="SMART" id="SM00387">
    <property type="entry name" value="HATPase_c"/>
    <property type="match status" value="1"/>
</dbReference>
<keyword evidence="12" id="KW-0067">ATP-binding</keyword>
<keyword evidence="4" id="KW-1003">Cell membrane</keyword>
<keyword evidence="11" id="KW-0418">Kinase</keyword>
<dbReference type="InterPro" id="IPR005467">
    <property type="entry name" value="His_kinase_dom"/>
</dbReference>
<evidence type="ECO:0000259" key="18">
    <source>
        <dbReference type="PROSITE" id="PS50112"/>
    </source>
</evidence>
<dbReference type="InterPro" id="IPR000014">
    <property type="entry name" value="PAS"/>
</dbReference>
<reference evidence="21" key="3">
    <citation type="journal article" date="1997" name="Trends Biochem. Sci.">
        <title>PAS domain S-boxes in Archaea, Bacteria and sensors for oxygen and redox.</title>
        <authorList>
            <person name="Zhulin I.B."/>
            <person name="Taylor B.L."/>
            <person name="Dixon R."/>
        </authorList>
    </citation>
    <scope>NUCLEOTIDE SEQUENCE</scope>
</reference>
<evidence type="ECO:0000256" key="1">
    <source>
        <dbReference type="ARBA" id="ARBA00000085"/>
    </source>
</evidence>
<proteinExistence type="predicted"/>
<evidence type="ECO:0000313" key="20">
    <source>
        <dbReference type="Proteomes" id="UP000675920"/>
    </source>
</evidence>
<dbReference type="InterPro" id="IPR013655">
    <property type="entry name" value="PAS_fold_3"/>
</dbReference>
<dbReference type="Gene3D" id="3.30.450.20">
    <property type="entry name" value="PAS domain"/>
    <property type="match status" value="1"/>
</dbReference>
<dbReference type="InterPro" id="IPR029016">
    <property type="entry name" value="GAF-like_dom_sf"/>
</dbReference>
<reference evidence="21" key="5">
    <citation type="submission" date="2025-08" db="UniProtKB">
        <authorList>
            <consortium name="RefSeq"/>
        </authorList>
    </citation>
    <scope>IDENTIFICATION</scope>
</reference>
<protein>
    <recommendedName>
        <fullName evidence="3">histidine kinase</fullName>
        <ecNumber evidence="3">2.7.13.3</ecNumber>
    </recommendedName>
</protein>
<dbReference type="Pfam" id="PF01590">
    <property type="entry name" value="GAF"/>
    <property type="match status" value="1"/>
</dbReference>
<dbReference type="NCBIfam" id="TIGR00229">
    <property type="entry name" value="sensory_box"/>
    <property type="match status" value="1"/>
</dbReference>
<evidence type="ECO:0000256" key="10">
    <source>
        <dbReference type="ARBA" id="ARBA00022741"/>
    </source>
</evidence>
<evidence type="ECO:0000256" key="3">
    <source>
        <dbReference type="ARBA" id="ARBA00012438"/>
    </source>
</evidence>
<dbReference type="RefSeq" id="WP_051377874.1">
    <property type="nucleotide sequence ID" value="NZ_AXWS01000007.1"/>
</dbReference>